<dbReference type="Proteomes" id="UP000887540">
    <property type="component" value="Unplaced"/>
</dbReference>
<sequence length="159" mass="18457">MFKVFALEPTSNGFNWYGNQFILTFGCIYYGIGLIGFTCFLILSCVLFVVKMRQLSSHESSATHKLQIMLFRTLMVQISLCFVTIALPIIILVYFLAVKNPYGSYYTQLGLFLLSFHGLSDTISMLYLIRPYRNYLFGLMKKMLRRKKNKIRSSAIYFT</sequence>
<feature type="transmembrane region" description="Helical" evidence="1">
    <location>
        <begin position="70"/>
        <end position="97"/>
    </location>
</feature>
<keyword evidence="2" id="KW-1185">Reference proteome</keyword>
<protein>
    <submittedName>
        <fullName evidence="3">Uncharacterized protein</fullName>
    </submittedName>
</protein>
<organism evidence="2 3">
    <name type="scientific">Acrobeloides nanus</name>
    <dbReference type="NCBI Taxonomy" id="290746"/>
    <lineage>
        <taxon>Eukaryota</taxon>
        <taxon>Metazoa</taxon>
        <taxon>Ecdysozoa</taxon>
        <taxon>Nematoda</taxon>
        <taxon>Chromadorea</taxon>
        <taxon>Rhabditida</taxon>
        <taxon>Tylenchina</taxon>
        <taxon>Cephalobomorpha</taxon>
        <taxon>Cephaloboidea</taxon>
        <taxon>Cephalobidae</taxon>
        <taxon>Acrobeloides</taxon>
    </lineage>
</organism>
<evidence type="ECO:0000313" key="2">
    <source>
        <dbReference type="Proteomes" id="UP000887540"/>
    </source>
</evidence>
<accession>A0A914CZL6</accession>
<dbReference type="AlphaFoldDB" id="A0A914CZL6"/>
<reference evidence="3" key="1">
    <citation type="submission" date="2022-11" db="UniProtKB">
        <authorList>
            <consortium name="WormBaseParasite"/>
        </authorList>
    </citation>
    <scope>IDENTIFICATION</scope>
</reference>
<dbReference type="PROSITE" id="PS51257">
    <property type="entry name" value="PROKAR_LIPOPROTEIN"/>
    <property type="match status" value="1"/>
</dbReference>
<proteinExistence type="predicted"/>
<evidence type="ECO:0000256" key="1">
    <source>
        <dbReference type="SAM" id="Phobius"/>
    </source>
</evidence>
<feature type="transmembrane region" description="Helical" evidence="1">
    <location>
        <begin position="20"/>
        <end position="50"/>
    </location>
</feature>
<dbReference type="WBParaSite" id="ACRNAN_scaffold1573.g27408.t1">
    <property type="protein sequence ID" value="ACRNAN_scaffold1573.g27408.t1"/>
    <property type="gene ID" value="ACRNAN_scaffold1573.g27408"/>
</dbReference>
<evidence type="ECO:0000313" key="3">
    <source>
        <dbReference type="WBParaSite" id="ACRNAN_scaffold1573.g27408.t1"/>
    </source>
</evidence>
<dbReference type="SUPFAM" id="SSF81321">
    <property type="entry name" value="Family A G protein-coupled receptor-like"/>
    <property type="match status" value="1"/>
</dbReference>
<name>A0A914CZL6_9BILA</name>
<feature type="transmembrane region" description="Helical" evidence="1">
    <location>
        <begin position="109"/>
        <end position="129"/>
    </location>
</feature>
<keyword evidence="1" id="KW-0472">Membrane</keyword>
<keyword evidence="1" id="KW-0812">Transmembrane</keyword>
<keyword evidence="1" id="KW-1133">Transmembrane helix</keyword>
<dbReference type="Pfam" id="PF10318">
    <property type="entry name" value="7TM_GPCR_Srh"/>
    <property type="match status" value="1"/>
</dbReference>
<dbReference type="InterPro" id="IPR019422">
    <property type="entry name" value="7TM_GPCR_serpentine_rcpt_Srh"/>
</dbReference>